<name>A0A0F9UDV5_9ZZZZ</name>
<evidence type="ECO:0000256" key="3">
    <source>
        <dbReference type="ARBA" id="ARBA00022692"/>
    </source>
</evidence>
<gene>
    <name evidence="7" type="ORF">LCGC14_0542030</name>
</gene>
<dbReference type="AlphaFoldDB" id="A0A0F9UDV5"/>
<dbReference type="Gene3D" id="2.40.160.60">
    <property type="entry name" value="Outer membrane protein transport protein (OMPP1/FadL/TodX)"/>
    <property type="match status" value="1"/>
</dbReference>
<dbReference type="GO" id="GO:0009279">
    <property type="term" value="C:cell outer membrane"/>
    <property type="evidence" value="ECO:0007669"/>
    <property type="project" value="UniProtKB-SubCell"/>
</dbReference>
<organism evidence="7">
    <name type="scientific">marine sediment metagenome</name>
    <dbReference type="NCBI Taxonomy" id="412755"/>
    <lineage>
        <taxon>unclassified sequences</taxon>
        <taxon>metagenomes</taxon>
        <taxon>ecological metagenomes</taxon>
    </lineage>
</organism>
<dbReference type="InterPro" id="IPR005017">
    <property type="entry name" value="OMPP1/FadL/TodX"/>
</dbReference>
<keyword evidence="4" id="KW-0732">Signal</keyword>
<evidence type="ECO:0000256" key="2">
    <source>
        <dbReference type="ARBA" id="ARBA00022452"/>
    </source>
</evidence>
<evidence type="ECO:0000313" key="7">
    <source>
        <dbReference type="EMBL" id="KKN59426.1"/>
    </source>
</evidence>
<evidence type="ECO:0000256" key="6">
    <source>
        <dbReference type="ARBA" id="ARBA00023237"/>
    </source>
</evidence>
<dbReference type="PANTHER" id="PTHR35093">
    <property type="entry name" value="OUTER MEMBRANE PROTEIN NMB0088-RELATED"/>
    <property type="match status" value="1"/>
</dbReference>
<comment type="subcellular location">
    <subcellularLocation>
        <location evidence="1">Cell outer membrane</location>
        <topology evidence="1">Multi-pass membrane protein</topology>
    </subcellularLocation>
</comment>
<dbReference type="GO" id="GO:0015483">
    <property type="term" value="F:long-chain fatty acid transporting porin activity"/>
    <property type="evidence" value="ECO:0007669"/>
    <property type="project" value="TreeGrafter"/>
</dbReference>
<keyword evidence="3" id="KW-0812">Transmembrane</keyword>
<sequence length="454" mass="49603">MRRHYKLKLVSFVIASSLSSISYAAGFALIEQSVTSLGRAFAGSAAVAEDASTIFFNPAGLSYLSHSEFSAGLNLINPKSDFYNEGSALQDGTPITGNGDDGGRLGLVPNLYYAQRLNDRMVAGIGINAPFGLVTEYDDNWVGRYQAIKSSLKTVNINPSFAFQTTEKLSLGFGINLQHAELALSQAIDFGSACASTSVSTNPSVTAPLKALAATCAAPQAYDGKLKMTADDWSWGYNLGLMFQANEATRIGFAYRSKISHHLKGEGNFSKPNNAAVQTVANAIGFSNGNIDGKVTLPESASVAIHHQINAQWAIMGDASWTRWSRFQTLTVNSDDSERLNSSKEEKWDNNMRYGIGLTYLHNDTWTFRGGIAYDETPVSDQYRTPRIPDEGRKWIALGASYKYSENIILDAGYSHLFVSDPTLNETDDKGYNLKGKYKSSVDILGIQMRWIFL</sequence>
<evidence type="ECO:0000256" key="1">
    <source>
        <dbReference type="ARBA" id="ARBA00004571"/>
    </source>
</evidence>
<evidence type="ECO:0008006" key="8">
    <source>
        <dbReference type="Google" id="ProtNLM"/>
    </source>
</evidence>
<dbReference type="SUPFAM" id="SSF56935">
    <property type="entry name" value="Porins"/>
    <property type="match status" value="1"/>
</dbReference>
<protein>
    <recommendedName>
        <fullName evidence="8">Long-chain fatty acid transport protein</fullName>
    </recommendedName>
</protein>
<proteinExistence type="predicted"/>
<dbReference type="Pfam" id="PF03349">
    <property type="entry name" value="Toluene_X"/>
    <property type="match status" value="1"/>
</dbReference>
<dbReference type="PANTHER" id="PTHR35093:SF8">
    <property type="entry name" value="OUTER MEMBRANE PROTEIN NMB0088-RELATED"/>
    <property type="match status" value="1"/>
</dbReference>
<accession>A0A0F9UDV5</accession>
<keyword evidence="6" id="KW-0998">Cell outer membrane</keyword>
<dbReference type="EMBL" id="LAZR01000726">
    <property type="protein sequence ID" value="KKN59426.1"/>
    <property type="molecule type" value="Genomic_DNA"/>
</dbReference>
<evidence type="ECO:0000256" key="4">
    <source>
        <dbReference type="ARBA" id="ARBA00022729"/>
    </source>
</evidence>
<evidence type="ECO:0000256" key="5">
    <source>
        <dbReference type="ARBA" id="ARBA00023136"/>
    </source>
</evidence>
<keyword evidence="5" id="KW-0472">Membrane</keyword>
<comment type="caution">
    <text evidence="7">The sequence shown here is derived from an EMBL/GenBank/DDBJ whole genome shotgun (WGS) entry which is preliminary data.</text>
</comment>
<reference evidence="7" key="1">
    <citation type="journal article" date="2015" name="Nature">
        <title>Complex archaea that bridge the gap between prokaryotes and eukaryotes.</title>
        <authorList>
            <person name="Spang A."/>
            <person name="Saw J.H."/>
            <person name="Jorgensen S.L."/>
            <person name="Zaremba-Niedzwiedzka K."/>
            <person name="Martijn J."/>
            <person name="Lind A.E."/>
            <person name="van Eijk R."/>
            <person name="Schleper C."/>
            <person name="Guy L."/>
            <person name="Ettema T.J."/>
        </authorList>
    </citation>
    <scope>NUCLEOTIDE SEQUENCE</scope>
</reference>
<keyword evidence="2" id="KW-1134">Transmembrane beta strand</keyword>